<gene>
    <name evidence="2" type="ORF">AMJAP_1927</name>
</gene>
<proteinExistence type="predicted"/>
<name>A0A7R6PNA2_9GAMM</name>
<sequence length="182" mass="21172">MTVLKELHQDHVNLNKLLAVLGYKLDKLKQGEMPNFVLLSDAVDYISNYADAYHHPLEDQMYDYFKNSGCPELNEAIVQCGDEHKLLKQCSEELIEAVDCILNDAVVPMDQFTAKLEHFLDRQVEHLNLEEGTLFPLLDDIADDEQWKVLSKQLPKMDDPLFGEQQKQRYIDLYSELLRDMQ</sequence>
<keyword evidence="3" id="KW-1185">Reference proteome</keyword>
<organism evidence="2 3">
    <name type="scientific">Amphritea japonica ATCC BAA-1530</name>
    <dbReference type="NCBI Taxonomy" id="1278309"/>
    <lineage>
        <taxon>Bacteria</taxon>
        <taxon>Pseudomonadati</taxon>
        <taxon>Pseudomonadota</taxon>
        <taxon>Gammaproteobacteria</taxon>
        <taxon>Oceanospirillales</taxon>
        <taxon>Oceanospirillaceae</taxon>
        <taxon>Amphritea</taxon>
    </lineage>
</organism>
<protein>
    <submittedName>
        <fullName evidence="2">Hemerythrin</fullName>
    </submittedName>
</protein>
<dbReference type="Gene3D" id="1.20.120.520">
    <property type="entry name" value="nmb1532 protein domain like"/>
    <property type="match status" value="1"/>
</dbReference>
<dbReference type="AlphaFoldDB" id="A0A7R6PNA2"/>
<evidence type="ECO:0000313" key="3">
    <source>
        <dbReference type="Proteomes" id="UP000595663"/>
    </source>
</evidence>
<dbReference type="RefSeq" id="WP_019622154.1">
    <property type="nucleotide sequence ID" value="NZ_AP014545.1"/>
</dbReference>
<dbReference type="GO" id="GO:0005886">
    <property type="term" value="C:plasma membrane"/>
    <property type="evidence" value="ECO:0007669"/>
    <property type="project" value="TreeGrafter"/>
</dbReference>
<evidence type="ECO:0000259" key="1">
    <source>
        <dbReference type="Pfam" id="PF01814"/>
    </source>
</evidence>
<dbReference type="InterPro" id="IPR012312">
    <property type="entry name" value="Hemerythrin-like"/>
</dbReference>
<dbReference type="OrthoDB" id="7349010at2"/>
<accession>A0A7R6PNA2</accession>
<evidence type="ECO:0000313" key="2">
    <source>
        <dbReference type="EMBL" id="BBB26518.1"/>
    </source>
</evidence>
<dbReference type="EMBL" id="AP014545">
    <property type="protein sequence ID" value="BBB26518.1"/>
    <property type="molecule type" value="Genomic_DNA"/>
</dbReference>
<dbReference type="PANTHER" id="PTHR39966:SF1">
    <property type="entry name" value="HEMERYTHRIN-LIKE DOMAIN-CONTAINING PROTEIN"/>
    <property type="match status" value="1"/>
</dbReference>
<feature type="domain" description="Hemerythrin-like" evidence="1">
    <location>
        <begin position="3"/>
        <end position="138"/>
    </location>
</feature>
<dbReference type="PANTHER" id="PTHR39966">
    <property type="entry name" value="BLL2471 PROTEIN-RELATED"/>
    <property type="match status" value="1"/>
</dbReference>
<dbReference type="Proteomes" id="UP000595663">
    <property type="component" value="Chromosome"/>
</dbReference>
<dbReference type="Pfam" id="PF01814">
    <property type="entry name" value="Hemerythrin"/>
    <property type="match status" value="1"/>
</dbReference>
<dbReference type="KEGG" id="ajp:AMJAP_1927"/>
<reference evidence="2 3" key="1">
    <citation type="journal article" date="2008" name="Int. J. Syst. Evol. Microbiol.">
        <title>Amphritea japonica sp. nov. and Amphritea balenae sp. nov., isolated from the sediment adjacent to sperm whale carcasses off Kagoshima, Japan.</title>
        <authorList>
            <person name="Miyazaki M."/>
            <person name="Nogi Y."/>
            <person name="Fujiwara Y."/>
            <person name="Kawato M."/>
            <person name="Nagahama T."/>
            <person name="Kubokawa K."/>
            <person name="Horikoshi K."/>
        </authorList>
    </citation>
    <scope>NUCLEOTIDE SEQUENCE [LARGE SCALE GENOMIC DNA]</scope>
    <source>
        <strain evidence="2 3">ATCC BAA-1530</strain>
    </source>
</reference>